<protein>
    <submittedName>
        <fullName evidence="1">Uncharacterized protein</fullName>
    </submittedName>
</protein>
<dbReference type="Proteomes" id="UP000516957">
    <property type="component" value="Unassembled WGS sequence"/>
</dbReference>
<sequence>MSGWTIPLVRSWRPAALTSAADDLGRASSAVDDQVDELDDSQRETARRTAYRSLLARGVLDPPTPEAIARTAAVRDDTDPPALTVFSGPDGCWVVDAADEPLRAELEVLRG</sequence>
<organism evidence="1 2">
    <name type="scientific">Nocardioides marinisabuli</name>
    <dbReference type="NCBI Taxonomy" id="419476"/>
    <lineage>
        <taxon>Bacteria</taxon>
        <taxon>Bacillati</taxon>
        <taxon>Actinomycetota</taxon>
        <taxon>Actinomycetes</taxon>
        <taxon>Propionibacteriales</taxon>
        <taxon>Nocardioidaceae</taxon>
        <taxon>Nocardioides</taxon>
    </lineage>
</organism>
<dbReference type="EMBL" id="JACCBE010000001">
    <property type="protein sequence ID" value="NYD56712.1"/>
    <property type="molecule type" value="Genomic_DNA"/>
</dbReference>
<keyword evidence="2" id="KW-1185">Reference proteome</keyword>
<gene>
    <name evidence="1" type="ORF">BKA08_000950</name>
</gene>
<proteinExistence type="predicted"/>
<accession>A0A7Y9EZ89</accession>
<comment type="caution">
    <text evidence="1">The sequence shown here is derived from an EMBL/GenBank/DDBJ whole genome shotgun (WGS) entry which is preliminary data.</text>
</comment>
<evidence type="ECO:0000313" key="2">
    <source>
        <dbReference type="Proteomes" id="UP000516957"/>
    </source>
</evidence>
<dbReference type="AlphaFoldDB" id="A0A7Y9EZ89"/>
<name>A0A7Y9EZ89_9ACTN</name>
<evidence type="ECO:0000313" key="1">
    <source>
        <dbReference type="EMBL" id="NYD56712.1"/>
    </source>
</evidence>
<dbReference type="RefSeq" id="WP_179614574.1">
    <property type="nucleotide sequence ID" value="NZ_CP059163.1"/>
</dbReference>
<reference evidence="1 2" key="1">
    <citation type="submission" date="2020-07" db="EMBL/GenBank/DDBJ databases">
        <title>Sequencing the genomes of 1000 actinobacteria strains.</title>
        <authorList>
            <person name="Klenk H.-P."/>
        </authorList>
    </citation>
    <scope>NUCLEOTIDE SEQUENCE [LARGE SCALE GENOMIC DNA]</scope>
    <source>
        <strain evidence="1 2">DSM 18965</strain>
    </source>
</reference>